<evidence type="ECO:0000256" key="2">
    <source>
        <dbReference type="SAM" id="MobiDB-lite"/>
    </source>
</evidence>
<keyword evidence="6" id="KW-1185">Reference proteome</keyword>
<dbReference type="PANTHER" id="PTHR37981">
    <property type="entry name" value="LIPASE 2"/>
    <property type="match status" value="1"/>
</dbReference>
<dbReference type="Pfam" id="PF13472">
    <property type="entry name" value="Lipase_GDSL_2"/>
    <property type="match status" value="1"/>
</dbReference>
<dbReference type="InterPro" id="IPR037460">
    <property type="entry name" value="SEST-like"/>
</dbReference>
<dbReference type="PANTHER" id="PTHR37981:SF1">
    <property type="entry name" value="SGNH HYDROLASE-TYPE ESTERASE DOMAIN-CONTAINING PROTEIN"/>
    <property type="match status" value="1"/>
</dbReference>
<feature type="domain" description="SGNH hydrolase-type esterase" evidence="4">
    <location>
        <begin position="55"/>
        <end position="229"/>
    </location>
</feature>
<dbReference type="Gene3D" id="3.40.50.1110">
    <property type="entry name" value="SGNH hydrolase"/>
    <property type="match status" value="2"/>
</dbReference>
<dbReference type="Pfam" id="PF13517">
    <property type="entry name" value="FG-GAP_3"/>
    <property type="match status" value="3"/>
</dbReference>
<evidence type="ECO:0000313" key="5">
    <source>
        <dbReference type="EMBL" id="KAL2782956.1"/>
    </source>
</evidence>
<reference evidence="5 6" key="1">
    <citation type="submission" date="2024-07" db="EMBL/GenBank/DDBJ databases">
        <title>Section-level genome sequencing and comparative genomics of Aspergillus sections Usti and Cavernicolus.</title>
        <authorList>
            <consortium name="Lawrence Berkeley National Laboratory"/>
            <person name="Nybo J.L."/>
            <person name="Vesth T.C."/>
            <person name="Theobald S."/>
            <person name="Frisvad J.C."/>
            <person name="Larsen T.O."/>
            <person name="Kjaerboelling I."/>
            <person name="Rothschild-Mancinelli K."/>
            <person name="Lyhne E.K."/>
            <person name="Kogle M.E."/>
            <person name="Barry K."/>
            <person name="Clum A."/>
            <person name="Na H."/>
            <person name="Ledsgaard L."/>
            <person name="Lin J."/>
            <person name="Lipzen A."/>
            <person name="Kuo A."/>
            <person name="Riley R."/>
            <person name="Mondo S."/>
            <person name="Labutti K."/>
            <person name="Haridas S."/>
            <person name="Pangalinan J."/>
            <person name="Salamov A.A."/>
            <person name="Simmons B.A."/>
            <person name="Magnuson J.K."/>
            <person name="Chen J."/>
            <person name="Drula E."/>
            <person name="Henrissat B."/>
            <person name="Wiebenga A."/>
            <person name="Lubbers R.J."/>
            <person name="Gomes A.C."/>
            <person name="Makela M.R."/>
            <person name="Stajich J."/>
            <person name="Grigoriev I.V."/>
            <person name="Mortensen U.H."/>
            <person name="De Vries R.P."/>
            <person name="Baker S.E."/>
            <person name="Andersen M.R."/>
        </authorList>
    </citation>
    <scope>NUCLEOTIDE SEQUENCE [LARGE SCALE GENOMIC DNA]</scope>
    <source>
        <strain evidence="5 6">CBS 209.92</strain>
    </source>
</reference>
<comment type="caution">
    <text evidence="5">The sequence shown here is derived from an EMBL/GenBank/DDBJ whole genome shotgun (WGS) entry which is preliminary data.</text>
</comment>
<protein>
    <submittedName>
        <fullName evidence="5">SGNH hydrolase-type esterase domain-containing protein</fullName>
    </submittedName>
</protein>
<feature type="signal peptide" evidence="3">
    <location>
        <begin position="1"/>
        <end position="18"/>
    </location>
</feature>
<dbReference type="CDD" id="cd01823">
    <property type="entry name" value="SEST_like"/>
    <property type="match status" value="1"/>
</dbReference>
<dbReference type="EMBL" id="JBFTWV010000291">
    <property type="protein sequence ID" value="KAL2782956.1"/>
    <property type="molecule type" value="Genomic_DNA"/>
</dbReference>
<proteinExistence type="predicted"/>
<gene>
    <name evidence="5" type="ORF">BJX66DRAFT_345376</name>
</gene>
<dbReference type="InterPro" id="IPR028994">
    <property type="entry name" value="Integrin_alpha_N"/>
</dbReference>
<dbReference type="CDD" id="cd01833">
    <property type="entry name" value="XynB_like"/>
    <property type="match status" value="1"/>
</dbReference>
<dbReference type="InterPro" id="IPR013830">
    <property type="entry name" value="SGNH_hydro"/>
</dbReference>
<dbReference type="Proteomes" id="UP001610563">
    <property type="component" value="Unassembled WGS sequence"/>
</dbReference>
<dbReference type="SUPFAM" id="SSF52266">
    <property type="entry name" value="SGNH hydrolase"/>
    <property type="match status" value="2"/>
</dbReference>
<evidence type="ECO:0000313" key="6">
    <source>
        <dbReference type="Proteomes" id="UP001610563"/>
    </source>
</evidence>
<dbReference type="InterPro" id="IPR036514">
    <property type="entry name" value="SGNH_hydro_sf"/>
</dbReference>
<evidence type="ECO:0000259" key="4">
    <source>
        <dbReference type="Pfam" id="PF13472"/>
    </source>
</evidence>
<keyword evidence="1 3" id="KW-0732">Signal</keyword>
<evidence type="ECO:0000256" key="3">
    <source>
        <dbReference type="SAM" id="SignalP"/>
    </source>
</evidence>
<dbReference type="Gene3D" id="2.130.10.130">
    <property type="entry name" value="Integrin alpha, N-terminal"/>
    <property type="match status" value="1"/>
</dbReference>
<feature type="region of interest" description="Disordered" evidence="2">
    <location>
        <begin position="779"/>
        <end position="803"/>
    </location>
</feature>
<evidence type="ECO:0000256" key="1">
    <source>
        <dbReference type="ARBA" id="ARBA00022729"/>
    </source>
</evidence>
<name>A0ABR4FI90_9EURO</name>
<dbReference type="SUPFAM" id="SSF69318">
    <property type="entry name" value="Integrin alpha N-terminal domain"/>
    <property type="match status" value="2"/>
</dbReference>
<sequence length="1193" mass="134466">MISHWIVGLLLLIQRALSYPVLPVYNVTGHWLDPDEYKRLTPRQDLEVALRVLSLGASITFGSESTDGNGYRKALRDAMRYAGHPVNMVGSQVNGNMRDNNNEGWPGATVREVHDKVRSQYRLQPNLVLINAGTNDCTRPEEPLTAPGRMEAMVEDIFNNVPDVTIILSGLMPNSINNVCTKLLNNAYGQIVDRLAARGRKIVFADTYNGYITMDDLHDGTHPHDFGYQKFAAVWWHAFTEASGNGWITTPKDNGLPDGTSNVNGDGLDELVLYNEPGEYEAWFPDPVFQHFRDPIKRKFSVPDGCNPPGVRWGDVNGDGLDDFICIGPEGNMYVSVNRGSSGDYGSAPAFEYLTPAYHENPLRGTRSQTHVRLGDIDGDGRLDYCLIHDNGDIECWRNGWIWDHARWWEHMGIVFTGKNKGNIDGVRFIDINGDHRDDWLYVEDDGAVDTYINTRGHDQSLRPDWRHAGITHQGMDTAGVREDIRFARLSNSGRRDYTYSTYTGLGFTTRLLWWKNEGGGGTELKSDGNFYCDMTGDGFDDYISVSKNGQYTLYRNINDPPNWGQDGVIFNQYWDRRRVRIADIDGDKRCDIIFLGVDGTVYMWYRNEFEDDNVSFHPMGGIQELPPCPQRDGVGQFDLAFVFADLNGDRKADRLCIDPDGRAFGYFSTPTGYKNMNQVKKPEDKNRANLRWVDVNGDGKADMVWLDKFGGDAYVWYNEKEEPAPGTASSMIWRSGGPAYRQSARGEAIHFADLTNNGRMDMIDVTPQTNIAHAWLARPCSNDGSDNGGDDGPPAPPNLPSLVPPISFPKFDRFFAMGDSYSAGIGAGNRLQADVYDPADKCRRNDGAYSYQLWQREPDLRPPRNFAFISCSGAETKHMLSDRGEFGRPPQLEILQTQVNQPYAWGTLSIGGNDVGFSNIAKYCLILQLPWPANCNNYIEYARRRIVGDGQEAQDFERRLELVYSGILNTAQTEHFTLVVTGYAKFFNDQTSVCDSATFNDYILGPSLTKDLRRMLNILTDQLNAKIKRVVEKVDSQFPNKYVRFYDIDPQFEGHRFCDVDEQGNERPHPDWKKEAWFLTVAGSDMQPDGTVVPVNDNHHPDSVDLRTIDVSTCPEPDLNADAYTFACLFARQIQENPDFEFVGEGDGADLIMPMLESDKAFHPKAIAHSQTVAGIKRDWLRRWGYYVPGTT</sequence>
<feature type="compositionally biased region" description="Pro residues" evidence="2">
    <location>
        <begin position="794"/>
        <end position="803"/>
    </location>
</feature>
<keyword evidence="5" id="KW-0378">Hydrolase</keyword>
<feature type="chain" id="PRO_5045248792" evidence="3">
    <location>
        <begin position="19"/>
        <end position="1193"/>
    </location>
</feature>
<dbReference type="GO" id="GO:0016787">
    <property type="term" value="F:hydrolase activity"/>
    <property type="evidence" value="ECO:0007669"/>
    <property type="project" value="UniProtKB-KW"/>
</dbReference>
<organism evidence="5 6">
    <name type="scientific">Aspergillus keveii</name>
    <dbReference type="NCBI Taxonomy" id="714993"/>
    <lineage>
        <taxon>Eukaryota</taxon>
        <taxon>Fungi</taxon>
        <taxon>Dikarya</taxon>
        <taxon>Ascomycota</taxon>
        <taxon>Pezizomycotina</taxon>
        <taxon>Eurotiomycetes</taxon>
        <taxon>Eurotiomycetidae</taxon>
        <taxon>Eurotiales</taxon>
        <taxon>Aspergillaceae</taxon>
        <taxon>Aspergillus</taxon>
        <taxon>Aspergillus subgen. Nidulantes</taxon>
    </lineage>
</organism>
<dbReference type="InterPro" id="IPR013517">
    <property type="entry name" value="FG-GAP"/>
</dbReference>
<accession>A0ABR4FI90</accession>